<feature type="repeat" description="WD" evidence="1">
    <location>
        <begin position="509"/>
        <end position="540"/>
    </location>
</feature>
<protein>
    <recommendedName>
        <fullName evidence="4">WD repeat domain 27</fullName>
    </recommendedName>
</protein>
<dbReference type="SUPFAM" id="SSF50978">
    <property type="entry name" value="WD40 repeat-like"/>
    <property type="match status" value="2"/>
</dbReference>
<dbReference type="Proteomes" id="UP001311232">
    <property type="component" value="Unassembled WGS sequence"/>
</dbReference>
<dbReference type="Pfam" id="PF00400">
    <property type="entry name" value="WD40"/>
    <property type="match status" value="4"/>
</dbReference>
<comment type="caution">
    <text evidence="2">The sequence shown here is derived from an EMBL/GenBank/DDBJ whole genome shotgun (WGS) entry which is preliminary data.</text>
</comment>
<gene>
    <name evidence="2" type="ORF">CRENBAI_009554</name>
</gene>
<dbReference type="InterPro" id="IPR036322">
    <property type="entry name" value="WD40_repeat_dom_sf"/>
</dbReference>
<evidence type="ECO:0000256" key="1">
    <source>
        <dbReference type="PROSITE-ProRule" id="PRU00221"/>
    </source>
</evidence>
<organism evidence="2 3">
    <name type="scientific">Crenichthys baileyi</name>
    <name type="common">White River springfish</name>
    <dbReference type="NCBI Taxonomy" id="28760"/>
    <lineage>
        <taxon>Eukaryota</taxon>
        <taxon>Metazoa</taxon>
        <taxon>Chordata</taxon>
        <taxon>Craniata</taxon>
        <taxon>Vertebrata</taxon>
        <taxon>Euteleostomi</taxon>
        <taxon>Actinopterygii</taxon>
        <taxon>Neopterygii</taxon>
        <taxon>Teleostei</taxon>
        <taxon>Neoteleostei</taxon>
        <taxon>Acanthomorphata</taxon>
        <taxon>Ovalentaria</taxon>
        <taxon>Atherinomorphae</taxon>
        <taxon>Cyprinodontiformes</taxon>
        <taxon>Goodeidae</taxon>
        <taxon>Crenichthys</taxon>
    </lineage>
</organism>
<dbReference type="PROSITE" id="PS50294">
    <property type="entry name" value="WD_REPEATS_REGION"/>
    <property type="match status" value="1"/>
</dbReference>
<sequence length="774" mass="85671">MINEKLSLTCDLLLSHQQLACCQSYIGIPHNGKNVLIYNNKETQQKPLQLTGHHNEISAMTFGKRNNPVFLCSASSDYIILWDIEACQKRTEEGKPAVGKVIGTLLGNVVHLSFCFSDERVAACSGTTLYVLSPKRQEITCTLKSHLGPLTSAEFCPWNTSILVSTSEDRTFKVWDLTTEAIFYQSFVLSGSPLLSVLFLEKEHHLVTGSTDGQVWCFSFDDDHKCHLVKKMDLQKMEKRHEGRQETLTHQGGVAEKTVADKVEISKPVIQMASCLPYTEIHFGQEIDNSWFFIGSSDGLYVVELATSELLTVLYFKDNPTLSITMAGSWSICAGSDKSVVALVSSLFNPCVVLLELCLSNLRRTGDGGGGFSVFPSAPPVLESPLNAEVKRKEPSHPKKKGVKEKPLVFHSKVKSSGYTTTPRMSLFSPKTNAQRKTSTKPIKHLGLLQSNYPEDSAAPTEPCIGLNIANKQVSCLQYSGDGKQILCGLGDRSVLLYNSRLTGSPTAYIGHDKPVSSISWSLCRQWWLSAAEDLSLRIWTNSCSEPAIIMGDNMFSKPIRGAQFYYLDKFILLTSGPSVYLYLYNLDLTRDDIKRYKQRSVIKLASCLTPSASDITALSAVNDFISYIVLVCCSDRSIQVLDMNKGAVGSVLPDAHSRAIHCITQNKGSTFTSQAPESYNLFLTSALTDGVKMWDLRTMRCVRCYENHVNRCHPCSSAISPCGRFIGCGSEDKCAYVYDIRSSTYLHKLQRHSDTVLSVAFNPATPEADRKEG</sequence>
<evidence type="ECO:0008006" key="4">
    <source>
        <dbReference type="Google" id="ProtNLM"/>
    </source>
</evidence>
<dbReference type="Gene3D" id="2.130.10.10">
    <property type="entry name" value="YVTN repeat-like/Quinoprotein amine dehydrogenase"/>
    <property type="match status" value="3"/>
</dbReference>
<keyword evidence="3" id="KW-1185">Reference proteome</keyword>
<dbReference type="InterPro" id="IPR001680">
    <property type="entry name" value="WD40_rpt"/>
</dbReference>
<evidence type="ECO:0000313" key="3">
    <source>
        <dbReference type="Proteomes" id="UP001311232"/>
    </source>
</evidence>
<dbReference type="SMART" id="SM00320">
    <property type="entry name" value="WD40"/>
    <property type="match status" value="8"/>
</dbReference>
<dbReference type="InterPro" id="IPR042411">
    <property type="entry name" value="WDR27"/>
</dbReference>
<dbReference type="PANTHER" id="PTHR44525:SF1">
    <property type="entry name" value="WD REPEAT-CONTAINING PROTEIN 27"/>
    <property type="match status" value="1"/>
</dbReference>
<proteinExistence type="predicted"/>
<name>A0AAV9R116_9TELE</name>
<keyword evidence="1" id="KW-0853">WD repeat</keyword>
<dbReference type="PANTHER" id="PTHR44525">
    <property type="entry name" value="WD REPEAT-CONTAINING PROTEIN 27"/>
    <property type="match status" value="1"/>
</dbReference>
<dbReference type="EMBL" id="JAHHUM010002491">
    <property type="protein sequence ID" value="KAK5603344.1"/>
    <property type="molecule type" value="Genomic_DNA"/>
</dbReference>
<feature type="repeat" description="WD" evidence="1">
    <location>
        <begin position="143"/>
        <end position="185"/>
    </location>
</feature>
<dbReference type="AlphaFoldDB" id="A0AAV9R116"/>
<accession>A0AAV9R116</accession>
<reference evidence="2 3" key="1">
    <citation type="submission" date="2021-06" db="EMBL/GenBank/DDBJ databases">
        <authorList>
            <person name="Palmer J.M."/>
        </authorList>
    </citation>
    <scope>NUCLEOTIDE SEQUENCE [LARGE SCALE GENOMIC DNA]</scope>
    <source>
        <strain evidence="2 3">MEX-2019</strain>
        <tissue evidence="2">Muscle</tissue>
    </source>
</reference>
<evidence type="ECO:0000313" key="2">
    <source>
        <dbReference type="EMBL" id="KAK5603344.1"/>
    </source>
</evidence>
<dbReference type="PROSITE" id="PS50082">
    <property type="entry name" value="WD_REPEATS_2"/>
    <property type="match status" value="2"/>
</dbReference>
<dbReference type="InterPro" id="IPR015943">
    <property type="entry name" value="WD40/YVTN_repeat-like_dom_sf"/>
</dbReference>